<dbReference type="InterPro" id="IPR032675">
    <property type="entry name" value="LRR_dom_sf"/>
</dbReference>
<dbReference type="SUPFAM" id="SSF52058">
    <property type="entry name" value="L domain-like"/>
    <property type="match status" value="1"/>
</dbReference>
<protein>
    <recommendedName>
        <fullName evidence="5">non-specific serine/threonine protein kinase</fullName>
        <ecNumber evidence="5">2.7.11.1</ecNumber>
    </recommendedName>
</protein>
<dbReference type="EMBL" id="JANJYI010000003">
    <property type="protein sequence ID" value="KAK2657063.1"/>
    <property type="molecule type" value="Genomic_DNA"/>
</dbReference>
<evidence type="ECO:0000256" key="4">
    <source>
        <dbReference type="ARBA" id="ARBA00009592"/>
    </source>
</evidence>
<feature type="transmembrane region" description="Helical" evidence="24">
    <location>
        <begin position="657"/>
        <end position="678"/>
    </location>
</feature>
<dbReference type="InterPro" id="IPR013210">
    <property type="entry name" value="LRR_N_plant-typ"/>
</dbReference>
<keyword evidence="28" id="KW-1185">Reference proteome</keyword>
<comment type="subcellular location">
    <subcellularLocation>
        <location evidence="1">Cell membrane</location>
        <topology evidence="1">Single-pass membrane protein</topology>
    </subcellularLocation>
    <subcellularLocation>
        <location evidence="2">Membrane</location>
        <topology evidence="2">Single-pass type I membrane protein</topology>
    </subcellularLocation>
</comment>
<dbReference type="AlphaFoldDB" id="A0AAD9XCZ1"/>
<keyword evidence="8" id="KW-0597">Phosphoprotein</keyword>
<dbReference type="SUPFAM" id="SSF56112">
    <property type="entry name" value="Protein kinase-like (PK-like)"/>
    <property type="match status" value="1"/>
</dbReference>
<dbReference type="Pfam" id="PF13855">
    <property type="entry name" value="LRR_8"/>
    <property type="match status" value="1"/>
</dbReference>
<dbReference type="PANTHER" id="PTHR27008:SF596">
    <property type="entry name" value="OS02G0215500 PROTEIN"/>
    <property type="match status" value="1"/>
</dbReference>
<keyword evidence="15" id="KW-0418">Kinase</keyword>
<evidence type="ECO:0000256" key="3">
    <source>
        <dbReference type="ARBA" id="ARBA00008684"/>
    </source>
</evidence>
<dbReference type="GO" id="GO:0004674">
    <property type="term" value="F:protein serine/threonine kinase activity"/>
    <property type="evidence" value="ECO:0007669"/>
    <property type="project" value="UniProtKB-KW"/>
</dbReference>
<evidence type="ECO:0000256" key="16">
    <source>
        <dbReference type="ARBA" id="ARBA00022840"/>
    </source>
</evidence>
<dbReference type="Gene3D" id="1.10.510.10">
    <property type="entry name" value="Transferase(Phosphotransferase) domain 1"/>
    <property type="match status" value="1"/>
</dbReference>
<keyword evidence="13" id="KW-0677">Repeat</keyword>
<name>A0AAD9XCZ1_9ROSI</name>
<comment type="catalytic activity">
    <reaction evidence="22">
        <text>L-seryl-[protein] + ATP = O-phospho-L-seryl-[protein] + ADP + H(+)</text>
        <dbReference type="Rhea" id="RHEA:17989"/>
        <dbReference type="Rhea" id="RHEA-COMP:9863"/>
        <dbReference type="Rhea" id="RHEA-COMP:11604"/>
        <dbReference type="ChEBI" id="CHEBI:15378"/>
        <dbReference type="ChEBI" id="CHEBI:29999"/>
        <dbReference type="ChEBI" id="CHEBI:30616"/>
        <dbReference type="ChEBI" id="CHEBI:83421"/>
        <dbReference type="ChEBI" id="CHEBI:456216"/>
        <dbReference type="EC" id="2.7.11.1"/>
    </reaction>
</comment>
<evidence type="ECO:0000256" key="25">
    <source>
        <dbReference type="SAM" id="SignalP"/>
    </source>
</evidence>
<dbReference type="InterPro" id="IPR001611">
    <property type="entry name" value="Leu-rich_rpt"/>
</dbReference>
<evidence type="ECO:0000256" key="21">
    <source>
        <dbReference type="ARBA" id="ARBA00047899"/>
    </source>
</evidence>
<keyword evidence="17 24" id="KW-1133">Transmembrane helix</keyword>
<keyword evidence="18 24" id="KW-0472">Membrane</keyword>
<evidence type="ECO:0000256" key="5">
    <source>
        <dbReference type="ARBA" id="ARBA00012513"/>
    </source>
</evidence>
<dbReference type="InterPro" id="IPR011009">
    <property type="entry name" value="Kinase-like_dom_sf"/>
</dbReference>
<dbReference type="GO" id="GO:0005524">
    <property type="term" value="F:ATP binding"/>
    <property type="evidence" value="ECO:0007669"/>
    <property type="project" value="UniProtKB-UniRule"/>
</dbReference>
<dbReference type="InterPro" id="IPR000719">
    <property type="entry name" value="Prot_kinase_dom"/>
</dbReference>
<feature type="domain" description="Protein kinase" evidence="26">
    <location>
        <begin position="713"/>
        <end position="1020"/>
    </location>
</feature>
<comment type="similarity">
    <text evidence="3">Belongs to the protein kinase superfamily. Ser/Thr protein kinase family.</text>
</comment>
<keyword evidence="19" id="KW-0675">Receptor</keyword>
<sequence>MKSTKTSRLEFLVFLLYVLLCYLQSLSHCTKLGSQTDKGALLAFKNQVADDPFGALSAWNDSLDFCQWHGVTCGARHRRVTALHLNNQSLTGSISPYIGNLTFLRIINLQSNNFYGKIPLEIGNLFRLQYIIFSLNKLQGEIPVNLTRCSELSFLDLVMNKLEGRIPDEVGTLSKLVGLGLANNNLTGPIPQSLSNLSLLEKFSLSDNSLSGNIPFEFGRLQRLKIFQISSIKFLTGPIPIQLFNISSMEFFAVAENQLIGEIPPYIGFMLPNIRILFLGGNRFTGAIPHSISNASKLEWLDFSLNFFTGSIPVNLGNLKNLNKLNFGVNNLGTGKADDLIFLNSLVNCTYLEVLAFGNNSLSGMLPTSVANLSTNLNSLYMGANQISGSIPTAIGNLRSLILLGIEKNFLTGRVPISVGYLSNLQELSLFGNSLSGEIPESIGNLTFLTELSLDANALQGSIPSNLGNCQHLQKLGLSKNRLFGIIPVQVISLPSLSGWLDLSHNRLYGLIPLEVGNLKSIQLLYLSENRLSGEIPSSLANCIGLEYLSLDGNSFQGPIPSALSSLKGLEDLDLSRNNFSGKIPNFLHTFPFLQRLNLSFNNFEGEVPRDGRIFTNASAISLIGNDKLCGGIPELHLHSCTSRGSRKLWDQLTFKIVILTVPSATCLLTLCCLVILFRRRKGSRKALVENPVVEDKFLKISYAELLKATEGFSSANLIGTGGYGLVYKGSLGLEETTVAVKVLDLQQRGASKSFVAECEALRCIRHRNLAKLVTSCSSVDMKGNEFKALVYEFMPNGSLENWLHRKEDEQYQHQRPNLTIMQRLSIAIDVANALEYLHHHCHTCIVHCDLKPSNVLIDDDMVAHVSDFGLARLLEVHDNSEDQTSSSGLKGSIGYIAPEYAVTGEVSTSGDVYSFGIILLEMFTGRRPIDDMFTDGLSLHNLAKAAIPDQVIKIIEPTILEEALQVQDCSSNHQRLKPTWKSKIHEILVSILRVGALSSAESPRDRIQIKEVIKEMQDIRKIILAMGL</sequence>
<evidence type="ECO:0000256" key="15">
    <source>
        <dbReference type="ARBA" id="ARBA00022777"/>
    </source>
</evidence>
<evidence type="ECO:0000256" key="19">
    <source>
        <dbReference type="ARBA" id="ARBA00023170"/>
    </source>
</evidence>
<keyword evidence="11 24" id="KW-0812">Transmembrane</keyword>
<evidence type="ECO:0000256" key="6">
    <source>
        <dbReference type="ARBA" id="ARBA00022475"/>
    </source>
</evidence>
<dbReference type="FunFam" id="1.10.510.10:FF:000358">
    <property type="entry name" value="Putative leucine-rich repeat receptor-like serine/threonine-protein kinase"/>
    <property type="match status" value="1"/>
</dbReference>
<gene>
    <name evidence="27" type="ORF">Ddye_010115</name>
</gene>
<evidence type="ECO:0000256" key="12">
    <source>
        <dbReference type="ARBA" id="ARBA00022729"/>
    </source>
</evidence>
<keyword evidence="7" id="KW-0723">Serine/threonine-protein kinase</keyword>
<dbReference type="Proteomes" id="UP001280121">
    <property type="component" value="Unassembled WGS sequence"/>
</dbReference>
<evidence type="ECO:0000256" key="2">
    <source>
        <dbReference type="ARBA" id="ARBA00004479"/>
    </source>
</evidence>
<evidence type="ECO:0000256" key="13">
    <source>
        <dbReference type="ARBA" id="ARBA00022737"/>
    </source>
</evidence>
<feature type="binding site" evidence="23">
    <location>
        <position position="742"/>
    </location>
    <ligand>
        <name>ATP</name>
        <dbReference type="ChEBI" id="CHEBI:30616"/>
    </ligand>
</feature>
<comment type="caution">
    <text evidence="27">The sequence shown here is derived from an EMBL/GenBank/DDBJ whole genome shotgun (WGS) entry which is preliminary data.</text>
</comment>
<dbReference type="SUPFAM" id="SSF52047">
    <property type="entry name" value="RNI-like"/>
    <property type="match status" value="1"/>
</dbReference>
<evidence type="ECO:0000256" key="11">
    <source>
        <dbReference type="ARBA" id="ARBA00022692"/>
    </source>
</evidence>
<evidence type="ECO:0000256" key="1">
    <source>
        <dbReference type="ARBA" id="ARBA00004162"/>
    </source>
</evidence>
<dbReference type="InterPro" id="IPR017441">
    <property type="entry name" value="Protein_kinase_ATP_BS"/>
</dbReference>
<evidence type="ECO:0000256" key="18">
    <source>
        <dbReference type="ARBA" id="ARBA00023136"/>
    </source>
</evidence>
<evidence type="ECO:0000256" key="17">
    <source>
        <dbReference type="ARBA" id="ARBA00022989"/>
    </source>
</evidence>
<keyword evidence="20" id="KW-0325">Glycoprotein</keyword>
<dbReference type="SMART" id="SM00369">
    <property type="entry name" value="LRR_TYP"/>
    <property type="match status" value="7"/>
</dbReference>
<evidence type="ECO:0000256" key="10">
    <source>
        <dbReference type="ARBA" id="ARBA00022679"/>
    </source>
</evidence>
<evidence type="ECO:0000313" key="28">
    <source>
        <dbReference type="Proteomes" id="UP001280121"/>
    </source>
</evidence>
<evidence type="ECO:0000256" key="22">
    <source>
        <dbReference type="ARBA" id="ARBA00048679"/>
    </source>
</evidence>
<keyword evidence="16 23" id="KW-0067">ATP-binding</keyword>
<dbReference type="Pfam" id="PF08263">
    <property type="entry name" value="LRRNT_2"/>
    <property type="match status" value="1"/>
</dbReference>
<dbReference type="InterPro" id="IPR051809">
    <property type="entry name" value="Plant_receptor-like_S/T_kinase"/>
</dbReference>
<dbReference type="PROSITE" id="PS00107">
    <property type="entry name" value="PROTEIN_KINASE_ATP"/>
    <property type="match status" value="1"/>
</dbReference>
<feature type="signal peptide" evidence="25">
    <location>
        <begin position="1"/>
        <end position="29"/>
    </location>
</feature>
<dbReference type="InterPro" id="IPR003591">
    <property type="entry name" value="Leu-rich_rpt_typical-subtyp"/>
</dbReference>
<evidence type="ECO:0000256" key="20">
    <source>
        <dbReference type="ARBA" id="ARBA00023180"/>
    </source>
</evidence>
<keyword evidence="14 23" id="KW-0547">Nucleotide-binding</keyword>
<dbReference type="InterPro" id="IPR001245">
    <property type="entry name" value="Ser-Thr/Tyr_kinase_cat_dom"/>
</dbReference>
<dbReference type="SMART" id="SM00220">
    <property type="entry name" value="S_TKc"/>
    <property type="match status" value="1"/>
</dbReference>
<organism evidence="27 28">
    <name type="scientific">Dipteronia dyeriana</name>
    <dbReference type="NCBI Taxonomy" id="168575"/>
    <lineage>
        <taxon>Eukaryota</taxon>
        <taxon>Viridiplantae</taxon>
        <taxon>Streptophyta</taxon>
        <taxon>Embryophyta</taxon>
        <taxon>Tracheophyta</taxon>
        <taxon>Spermatophyta</taxon>
        <taxon>Magnoliopsida</taxon>
        <taxon>eudicotyledons</taxon>
        <taxon>Gunneridae</taxon>
        <taxon>Pentapetalae</taxon>
        <taxon>rosids</taxon>
        <taxon>malvids</taxon>
        <taxon>Sapindales</taxon>
        <taxon>Sapindaceae</taxon>
        <taxon>Hippocastanoideae</taxon>
        <taxon>Acereae</taxon>
        <taxon>Dipteronia</taxon>
    </lineage>
</organism>
<keyword evidence="9" id="KW-0433">Leucine-rich repeat</keyword>
<dbReference type="EC" id="2.7.11.1" evidence="5"/>
<evidence type="ECO:0000259" key="26">
    <source>
        <dbReference type="PROSITE" id="PS50011"/>
    </source>
</evidence>
<dbReference type="FunFam" id="3.30.200.20:FF:000432">
    <property type="entry name" value="LRR receptor-like serine/threonine-protein kinase EFR"/>
    <property type="match status" value="1"/>
</dbReference>
<evidence type="ECO:0000256" key="24">
    <source>
        <dbReference type="SAM" id="Phobius"/>
    </source>
</evidence>
<dbReference type="Pfam" id="PF23598">
    <property type="entry name" value="LRR_14"/>
    <property type="match status" value="1"/>
</dbReference>
<dbReference type="InterPro" id="IPR008271">
    <property type="entry name" value="Ser/Thr_kinase_AS"/>
</dbReference>
<feature type="chain" id="PRO_5041914586" description="non-specific serine/threonine protein kinase" evidence="25">
    <location>
        <begin position="30"/>
        <end position="1029"/>
    </location>
</feature>
<accession>A0AAD9XCZ1</accession>
<evidence type="ECO:0000256" key="7">
    <source>
        <dbReference type="ARBA" id="ARBA00022527"/>
    </source>
</evidence>
<evidence type="ECO:0000256" key="9">
    <source>
        <dbReference type="ARBA" id="ARBA00022614"/>
    </source>
</evidence>
<comment type="similarity">
    <text evidence="4">Belongs to the RLP family.</text>
</comment>
<dbReference type="FunFam" id="3.80.10.10:FF:000565">
    <property type="entry name" value="Leucine-rich repeat receptor-like kinase protein FLORAL ORGAN NUMBER1"/>
    <property type="match status" value="1"/>
</dbReference>
<dbReference type="PROSITE" id="PS50011">
    <property type="entry name" value="PROTEIN_KINASE_DOM"/>
    <property type="match status" value="1"/>
</dbReference>
<comment type="catalytic activity">
    <reaction evidence="21">
        <text>L-threonyl-[protein] + ATP = O-phospho-L-threonyl-[protein] + ADP + H(+)</text>
        <dbReference type="Rhea" id="RHEA:46608"/>
        <dbReference type="Rhea" id="RHEA-COMP:11060"/>
        <dbReference type="Rhea" id="RHEA-COMP:11605"/>
        <dbReference type="ChEBI" id="CHEBI:15378"/>
        <dbReference type="ChEBI" id="CHEBI:30013"/>
        <dbReference type="ChEBI" id="CHEBI:30616"/>
        <dbReference type="ChEBI" id="CHEBI:61977"/>
        <dbReference type="ChEBI" id="CHEBI:456216"/>
        <dbReference type="EC" id="2.7.11.1"/>
    </reaction>
</comment>
<evidence type="ECO:0000256" key="14">
    <source>
        <dbReference type="ARBA" id="ARBA00022741"/>
    </source>
</evidence>
<dbReference type="GO" id="GO:0005886">
    <property type="term" value="C:plasma membrane"/>
    <property type="evidence" value="ECO:0007669"/>
    <property type="project" value="UniProtKB-SubCell"/>
</dbReference>
<dbReference type="FunFam" id="3.80.10.10:FF:000041">
    <property type="entry name" value="LRR receptor-like serine/threonine-protein kinase ERECTA"/>
    <property type="match status" value="1"/>
</dbReference>
<dbReference type="PANTHER" id="PTHR27008">
    <property type="entry name" value="OS04G0122200 PROTEIN"/>
    <property type="match status" value="1"/>
</dbReference>
<dbReference type="Pfam" id="PF07714">
    <property type="entry name" value="PK_Tyr_Ser-Thr"/>
    <property type="match status" value="1"/>
</dbReference>
<keyword evidence="10" id="KW-0808">Transferase</keyword>
<dbReference type="Gene3D" id="3.30.200.20">
    <property type="entry name" value="Phosphorylase Kinase, domain 1"/>
    <property type="match status" value="1"/>
</dbReference>
<dbReference type="PROSITE" id="PS00108">
    <property type="entry name" value="PROTEIN_KINASE_ST"/>
    <property type="match status" value="1"/>
</dbReference>
<evidence type="ECO:0000256" key="8">
    <source>
        <dbReference type="ARBA" id="ARBA00022553"/>
    </source>
</evidence>
<evidence type="ECO:0000256" key="23">
    <source>
        <dbReference type="PROSITE-ProRule" id="PRU10141"/>
    </source>
</evidence>
<evidence type="ECO:0000313" key="27">
    <source>
        <dbReference type="EMBL" id="KAK2657063.1"/>
    </source>
</evidence>
<keyword evidence="6" id="KW-1003">Cell membrane</keyword>
<dbReference type="FunFam" id="3.80.10.10:FF:000383">
    <property type="entry name" value="Leucine-rich repeat receptor protein kinase EMS1"/>
    <property type="match status" value="1"/>
</dbReference>
<dbReference type="Gene3D" id="3.80.10.10">
    <property type="entry name" value="Ribonuclease Inhibitor"/>
    <property type="match status" value="4"/>
</dbReference>
<keyword evidence="12 25" id="KW-0732">Signal</keyword>
<dbReference type="FunFam" id="3.80.10.10:FF:000288">
    <property type="entry name" value="LRR receptor-like serine/threonine-protein kinase EFR"/>
    <property type="match status" value="1"/>
</dbReference>
<dbReference type="InterPro" id="IPR055414">
    <property type="entry name" value="LRR_R13L4/SHOC2-like"/>
</dbReference>
<dbReference type="Pfam" id="PF00560">
    <property type="entry name" value="LRR_1"/>
    <property type="match status" value="3"/>
</dbReference>
<proteinExistence type="inferred from homology"/>
<reference evidence="27" key="1">
    <citation type="journal article" date="2023" name="Plant J.">
        <title>Genome sequences and population genomics provide insights into the demographic history, inbreeding, and mutation load of two 'living fossil' tree species of Dipteronia.</title>
        <authorList>
            <person name="Feng Y."/>
            <person name="Comes H.P."/>
            <person name="Chen J."/>
            <person name="Zhu S."/>
            <person name="Lu R."/>
            <person name="Zhang X."/>
            <person name="Li P."/>
            <person name="Qiu J."/>
            <person name="Olsen K.M."/>
            <person name="Qiu Y."/>
        </authorList>
    </citation>
    <scope>NUCLEOTIDE SEQUENCE</scope>
    <source>
        <strain evidence="27">KIB01</strain>
    </source>
</reference>